<proteinExistence type="predicted"/>
<reference evidence="1" key="1">
    <citation type="submission" date="2020-04" db="EMBL/GenBank/DDBJ databases">
        <authorList>
            <person name="Chiriac C."/>
            <person name="Salcher M."/>
            <person name="Ghai R."/>
            <person name="Kavagutti S V."/>
        </authorList>
    </citation>
    <scope>NUCLEOTIDE SEQUENCE</scope>
</reference>
<name>A0A6J5L9Z1_9CAUD</name>
<evidence type="ECO:0000313" key="1">
    <source>
        <dbReference type="EMBL" id="CAB4130056.1"/>
    </source>
</evidence>
<gene>
    <name evidence="1" type="ORF">UFOVP117_233</name>
</gene>
<organism evidence="1">
    <name type="scientific">uncultured Caudovirales phage</name>
    <dbReference type="NCBI Taxonomy" id="2100421"/>
    <lineage>
        <taxon>Viruses</taxon>
        <taxon>Duplodnaviria</taxon>
        <taxon>Heunggongvirae</taxon>
        <taxon>Uroviricota</taxon>
        <taxon>Caudoviricetes</taxon>
        <taxon>Peduoviridae</taxon>
        <taxon>Maltschvirus</taxon>
        <taxon>Maltschvirus maltsch</taxon>
    </lineage>
</organism>
<accession>A0A6J5L9Z1</accession>
<dbReference type="EMBL" id="LR796235">
    <property type="protein sequence ID" value="CAB4130056.1"/>
    <property type="molecule type" value="Genomic_DNA"/>
</dbReference>
<sequence>MKYDYYGLKSKLDDFLDLHDEEIVKQGWTITSKPCNDCKDYDINLRYSDPKYYYETTSGVKKYNLDYLFVEKIDKKKQNKTVYSSAKKFGIVIEDNGLITDTKKLSE</sequence>
<protein>
    <submittedName>
        <fullName evidence="1">Uncharacterized protein</fullName>
    </submittedName>
</protein>